<dbReference type="GO" id="GO:0016787">
    <property type="term" value="F:hydrolase activity"/>
    <property type="evidence" value="ECO:0007669"/>
    <property type="project" value="InterPro"/>
</dbReference>
<dbReference type="Proteomes" id="UP000184442">
    <property type="component" value="Unassembled WGS sequence"/>
</dbReference>
<feature type="domain" description="Calcineurin-like phosphoesterase" evidence="1">
    <location>
        <begin position="29"/>
        <end position="156"/>
    </location>
</feature>
<dbReference type="STRING" id="1122184.SAMN02745176_02391"/>
<protein>
    <submittedName>
        <fullName evidence="2">Calcineurin-like phosphoesterase</fullName>
    </submittedName>
</protein>
<dbReference type="EMBL" id="FQZS01000015">
    <property type="protein sequence ID" value="SHJ09292.1"/>
    <property type="molecule type" value="Genomic_DNA"/>
</dbReference>
<dbReference type="AlphaFoldDB" id="A0A1M6GHC6"/>
<dbReference type="Pfam" id="PF00149">
    <property type="entry name" value="Metallophos"/>
    <property type="match status" value="1"/>
</dbReference>
<accession>A0A1M6GHC6</accession>
<sequence>MNEKWRYLYYSIMGYVFIPERIRNIKEKKLLHISDTPTIFFDALKKLLNDLSPHIIIHTGDMVDNIKLEKYSYLLPKYEQHLKSIIDIIENSSAEKIYVCAGNHDNVEIMRKHLTRSIIIEDCSKVEVFNKQATLSHYPMKVVENSSDYNFFGHDISLRNDMINNKVYLNGISTINILTSETNRLFYLPYPKAIDDARLMKGKIGL</sequence>
<dbReference type="InterPro" id="IPR029052">
    <property type="entry name" value="Metallo-depent_PP-like"/>
</dbReference>
<gene>
    <name evidence="2" type="ORF">SAMN02745176_02391</name>
</gene>
<evidence type="ECO:0000313" key="2">
    <source>
        <dbReference type="EMBL" id="SHJ09292.1"/>
    </source>
</evidence>
<dbReference type="Gene3D" id="3.60.21.10">
    <property type="match status" value="1"/>
</dbReference>
<organism evidence="2 3">
    <name type="scientific">Lutispora thermophila DSM 19022</name>
    <dbReference type="NCBI Taxonomy" id="1122184"/>
    <lineage>
        <taxon>Bacteria</taxon>
        <taxon>Bacillati</taxon>
        <taxon>Bacillota</taxon>
        <taxon>Clostridia</taxon>
        <taxon>Lutisporales</taxon>
        <taxon>Lutisporaceae</taxon>
        <taxon>Lutispora</taxon>
    </lineage>
</organism>
<reference evidence="2 3" key="1">
    <citation type="submission" date="2016-11" db="EMBL/GenBank/DDBJ databases">
        <authorList>
            <person name="Jaros S."/>
            <person name="Januszkiewicz K."/>
            <person name="Wedrychowicz H."/>
        </authorList>
    </citation>
    <scope>NUCLEOTIDE SEQUENCE [LARGE SCALE GENOMIC DNA]</scope>
    <source>
        <strain evidence="2 3">DSM 19022</strain>
    </source>
</reference>
<dbReference type="InterPro" id="IPR004843">
    <property type="entry name" value="Calcineurin-like_PHP"/>
</dbReference>
<evidence type="ECO:0000259" key="1">
    <source>
        <dbReference type="Pfam" id="PF00149"/>
    </source>
</evidence>
<evidence type="ECO:0000313" key="3">
    <source>
        <dbReference type="Proteomes" id="UP000184442"/>
    </source>
</evidence>
<name>A0A1M6GHC6_9FIRM</name>
<dbReference type="SUPFAM" id="SSF56300">
    <property type="entry name" value="Metallo-dependent phosphatases"/>
    <property type="match status" value="1"/>
</dbReference>
<dbReference type="RefSeq" id="WP_073026430.1">
    <property type="nucleotide sequence ID" value="NZ_FQZS01000015.1"/>
</dbReference>
<proteinExistence type="predicted"/>
<keyword evidence="3" id="KW-1185">Reference proteome</keyword>
<dbReference type="OrthoDB" id="2111073at2"/>